<evidence type="ECO:0000313" key="3">
    <source>
        <dbReference type="Proteomes" id="UP000679498"/>
    </source>
</evidence>
<accession>A0ABX8GDX4</accession>
<keyword evidence="1" id="KW-0472">Membrane</keyword>
<keyword evidence="1" id="KW-1133">Transmembrane helix</keyword>
<dbReference type="EMBL" id="CP075897">
    <property type="protein sequence ID" value="QWB31232.1"/>
    <property type="molecule type" value="Genomic_DNA"/>
</dbReference>
<reference evidence="2 3" key="1">
    <citation type="submission" date="2021-05" db="EMBL/GenBank/DDBJ databases">
        <title>Biocontrol using Exiguobacterium acetylicum SI17 against litchi downy blight caused by Peronophythora litchii.</title>
        <authorList>
            <person name="Zheng L."/>
        </authorList>
    </citation>
    <scope>NUCLEOTIDE SEQUENCE [LARGE SCALE GENOMIC DNA]</scope>
    <source>
        <strain evidence="2 3">SI17</strain>
    </source>
</reference>
<keyword evidence="1" id="KW-0812">Transmembrane</keyword>
<name>A0ABX8GDX4_EXIAC</name>
<gene>
    <name evidence="2" type="ORF">KKI46_06160</name>
</gene>
<dbReference type="GeneID" id="88811250"/>
<evidence type="ECO:0000256" key="1">
    <source>
        <dbReference type="SAM" id="Phobius"/>
    </source>
</evidence>
<sequence>MKKRYLYFYSTVIVLIGGSLYSYQAGYIPYTTPYIDKEHEELMDAKTVNSVNRKDYIDRSMRNMANFAPYSTGDSITKNVTMNELRSKIDAMYHIEKSFQFKLNDPESKSLQKVAKNYTAYIEALEYVASNMHGKESMNVDQANYLKSAWNEVVTPAQYIKDEVDRSQEGEAVMFEKEITSVWN</sequence>
<proteinExistence type="predicted"/>
<protein>
    <submittedName>
        <fullName evidence="2">Uncharacterized protein</fullName>
    </submittedName>
</protein>
<feature type="transmembrane region" description="Helical" evidence="1">
    <location>
        <begin position="5"/>
        <end position="23"/>
    </location>
</feature>
<evidence type="ECO:0000313" key="2">
    <source>
        <dbReference type="EMBL" id="QWB31232.1"/>
    </source>
</evidence>
<keyword evidence="3" id="KW-1185">Reference proteome</keyword>
<organism evidence="2 3">
    <name type="scientific">Exiguobacterium acetylicum</name>
    <name type="common">Brevibacterium acetylicum</name>
    <dbReference type="NCBI Taxonomy" id="41170"/>
    <lineage>
        <taxon>Bacteria</taxon>
        <taxon>Bacillati</taxon>
        <taxon>Bacillota</taxon>
        <taxon>Bacilli</taxon>
        <taxon>Bacillales</taxon>
        <taxon>Bacillales Family XII. Incertae Sedis</taxon>
        <taxon>Exiguobacterium</taxon>
    </lineage>
</organism>
<dbReference type="Proteomes" id="UP000679498">
    <property type="component" value="Chromosome"/>
</dbReference>
<dbReference type="RefSeq" id="WP_029341300.1">
    <property type="nucleotide sequence ID" value="NZ_CP075897.1"/>
</dbReference>